<dbReference type="Proteomes" id="UP001470230">
    <property type="component" value="Unassembled WGS sequence"/>
</dbReference>
<accession>A0ABR2H6E3</accession>
<dbReference type="Pfam" id="PF13306">
    <property type="entry name" value="LRR_5"/>
    <property type="match status" value="3"/>
</dbReference>
<dbReference type="SUPFAM" id="SSF52058">
    <property type="entry name" value="L domain-like"/>
    <property type="match status" value="2"/>
</dbReference>
<reference evidence="1 2" key="1">
    <citation type="submission" date="2024-04" db="EMBL/GenBank/DDBJ databases">
        <title>Tritrichomonas musculus Genome.</title>
        <authorList>
            <person name="Alves-Ferreira E."/>
            <person name="Grigg M."/>
            <person name="Lorenzi H."/>
            <person name="Galac M."/>
        </authorList>
    </citation>
    <scope>NUCLEOTIDE SEQUENCE [LARGE SCALE GENOMIC DNA]</scope>
    <source>
        <strain evidence="1 2">EAF2021</strain>
    </source>
</reference>
<dbReference type="PANTHER" id="PTHR45661">
    <property type="entry name" value="SURFACE ANTIGEN"/>
    <property type="match status" value="1"/>
</dbReference>
<comment type="caution">
    <text evidence="1">The sequence shown here is derived from an EMBL/GenBank/DDBJ whole genome shotgun (WGS) entry which is preliminary data.</text>
</comment>
<dbReference type="PANTHER" id="PTHR45661:SF3">
    <property type="entry name" value="IG-LIKE DOMAIN-CONTAINING PROTEIN"/>
    <property type="match status" value="1"/>
</dbReference>
<proteinExistence type="predicted"/>
<dbReference type="InterPro" id="IPR032675">
    <property type="entry name" value="LRR_dom_sf"/>
</dbReference>
<dbReference type="InterPro" id="IPR026906">
    <property type="entry name" value="LRR_5"/>
</dbReference>
<evidence type="ECO:0000313" key="2">
    <source>
        <dbReference type="Proteomes" id="UP001470230"/>
    </source>
</evidence>
<dbReference type="Gene3D" id="3.80.10.10">
    <property type="entry name" value="Ribonuclease Inhibitor"/>
    <property type="match status" value="3"/>
</dbReference>
<gene>
    <name evidence="1" type="ORF">M9Y10_026741</name>
</gene>
<dbReference type="InterPro" id="IPR053139">
    <property type="entry name" value="Surface_bspA-like"/>
</dbReference>
<evidence type="ECO:0000313" key="1">
    <source>
        <dbReference type="EMBL" id="KAK8841792.1"/>
    </source>
</evidence>
<keyword evidence="2" id="KW-1185">Reference proteome</keyword>
<sequence length="603" mass="68658">MFCDAINQINFNLNHDLYTATITNSPNAAMDILIPKSIIFESKEYSIVEIEERAFEKCELKSVKFAKDSVLLSIGEFSFAGSYLESISIPSSLQIIKRMAFLECRKLQSFDVPEDSDLQTIEISAFELTPLNRLFIPSKLRDVNEDLFGKVNCINEITVSKDNPFFSMLNDQVILYKNDQNFDSIFFASRKIESFEIPSYIKRIMGNAFSRCSQLKKVTFSDDSQFETIERCAFQSSSIEEFSIPDNLKVIRKSTFSGCNHLKTVTFSEHSELTTIEDQAFSYSSIEYITIPEKVTVIGGNAFTMCKNLTTINFHPNSQLEKIGFFAFFEAGIRQITIPRHVKELTESCLSSCRDLESVTFSEGSELLTIARSAFGDAPIEELELPSSIIDLFDGWCDYTVNLFNLRFYPTNKRYKYLDKNNSILLKKSDIDDSYDTLEFVPRNVSMITIPSSIRHIDPCCFNECCDLVEVIFKDDSQLISIREAAFTECCFLKNLIWYEDCKLKSIESEAFSLTSIEHFTVPPLVKKINSLVFSGCKEFTALEALADDIFVDVICFNNSPKFCLASFPNAQKFTYRSHSFHSITDGFSLFVIPGVVPHLNDD</sequence>
<name>A0ABR2H6E3_9EUKA</name>
<evidence type="ECO:0008006" key="3">
    <source>
        <dbReference type="Google" id="ProtNLM"/>
    </source>
</evidence>
<organism evidence="1 2">
    <name type="scientific">Tritrichomonas musculus</name>
    <dbReference type="NCBI Taxonomy" id="1915356"/>
    <lineage>
        <taxon>Eukaryota</taxon>
        <taxon>Metamonada</taxon>
        <taxon>Parabasalia</taxon>
        <taxon>Tritrichomonadida</taxon>
        <taxon>Tritrichomonadidae</taxon>
        <taxon>Tritrichomonas</taxon>
    </lineage>
</organism>
<protein>
    <recommendedName>
        <fullName evidence="3">Surface antigen BspA-like</fullName>
    </recommendedName>
</protein>
<dbReference type="EMBL" id="JAPFFF010000040">
    <property type="protein sequence ID" value="KAK8841792.1"/>
    <property type="molecule type" value="Genomic_DNA"/>
</dbReference>